<dbReference type="RefSeq" id="XP_030847852.1">
    <property type="nucleotide sequence ID" value="XM_030991992.1"/>
</dbReference>
<keyword evidence="8" id="KW-1185">Reference proteome</keyword>
<feature type="domain" description="SRCR" evidence="6">
    <location>
        <begin position="135"/>
        <end position="233"/>
    </location>
</feature>
<feature type="disulfide bond" evidence="3">
    <location>
        <begin position="100"/>
        <end position="110"/>
    </location>
</feature>
<comment type="caution">
    <text evidence="3">Lacks conserved residue(s) required for the propagation of feature annotation.</text>
</comment>
<organism evidence="7 8">
    <name type="scientific">Strongylocentrotus purpuratus</name>
    <name type="common">Purple sea urchin</name>
    <dbReference type="NCBI Taxonomy" id="7668"/>
    <lineage>
        <taxon>Eukaryota</taxon>
        <taxon>Metazoa</taxon>
        <taxon>Echinodermata</taxon>
        <taxon>Eleutherozoa</taxon>
        <taxon>Echinozoa</taxon>
        <taxon>Echinoidea</taxon>
        <taxon>Euechinoidea</taxon>
        <taxon>Echinacea</taxon>
        <taxon>Camarodonta</taxon>
        <taxon>Echinidea</taxon>
        <taxon>Strongylocentrotidae</taxon>
        <taxon>Strongylocentrotus</taxon>
    </lineage>
</organism>
<keyword evidence="4" id="KW-1133">Transmembrane helix</keyword>
<feature type="domain" description="SRCR" evidence="6">
    <location>
        <begin position="259"/>
        <end position="356"/>
    </location>
</feature>
<feature type="disulfide bond" evidence="3">
    <location>
        <begin position="203"/>
        <end position="213"/>
    </location>
</feature>
<dbReference type="PANTHER" id="PTHR48071:SF28">
    <property type="entry name" value="SRCR DOMAIN-CONTAINING PROTEIN"/>
    <property type="match status" value="1"/>
</dbReference>
<name>A0A7M7PB79_STRPU</name>
<dbReference type="OMA" id="WHESSSN"/>
<sequence>MAPGNMPCSFWWRLIVVLFWLNSVYSQATDSVRLVNGPSPSEGRVEILYNGQWNTICDDYWHLEEAQVVCRQLGYSTDNIVARSLAFYGRGSGPIQRAQCDGWEFTLESCTLTSGDYACGHYQDAGVRCEEPYSVRLVNGPSPSEGRVEILYNGQWNTICDDNWNYDEAEIVCRQLGYGTDNVTPRSLAYYGEGSGPIQRVHCWGWEDSWESCTVSSGDSSCGHYEDAGVRCGTDVSTTLDPFQWLTTTTGYYGGIYDVRLVNGPSPSEGRVEILYNGQWNTICDTWNPETAQVVCRQLGYDTDNVVPRGYAYYGEGSGPIQQVQCSGWEYTLDHCSLSSGDSVCRHIEDAGVKCGTSGTSPRVIGSMSFVGVSLFLLTIIAIVAVVFVCNQQKISPSAAMGMQQLTTLTTNPALHPASTMPMPAPVCVDVPV</sequence>
<dbReference type="AlphaFoldDB" id="A0A7M7PB79"/>
<feature type="domain" description="SRCR" evidence="6">
    <location>
        <begin position="32"/>
        <end position="130"/>
    </location>
</feature>
<evidence type="ECO:0000313" key="8">
    <source>
        <dbReference type="Proteomes" id="UP000007110"/>
    </source>
</evidence>
<feature type="signal peptide" evidence="5">
    <location>
        <begin position="1"/>
        <end position="26"/>
    </location>
</feature>
<dbReference type="KEGG" id="spu:105445573"/>
<feature type="disulfide bond" evidence="3">
    <location>
        <begin position="326"/>
        <end position="336"/>
    </location>
</feature>
<evidence type="ECO:0000256" key="1">
    <source>
        <dbReference type="ARBA" id="ARBA00022729"/>
    </source>
</evidence>
<evidence type="ECO:0000256" key="3">
    <source>
        <dbReference type="PROSITE-ProRule" id="PRU00196"/>
    </source>
</evidence>
<dbReference type="InterPro" id="IPR036772">
    <property type="entry name" value="SRCR-like_dom_sf"/>
</dbReference>
<evidence type="ECO:0000256" key="4">
    <source>
        <dbReference type="SAM" id="Phobius"/>
    </source>
</evidence>
<evidence type="ECO:0000256" key="2">
    <source>
        <dbReference type="ARBA" id="ARBA00023157"/>
    </source>
</evidence>
<dbReference type="OrthoDB" id="536948at2759"/>
<evidence type="ECO:0000313" key="7">
    <source>
        <dbReference type="EnsemblMetazoa" id="XP_030847852"/>
    </source>
</evidence>
<reference evidence="8" key="1">
    <citation type="submission" date="2015-02" db="EMBL/GenBank/DDBJ databases">
        <title>Genome sequencing for Strongylocentrotus purpuratus.</title>
        <authorList>
            <person name="Murali S."/>
            <person name="Liu Y."/>
            <person name="Vee V."/>
            <person name="English A."/>
            <person name="Wang M."/>
            <person name="Skinner E."/>
            <person name="Han Y."/>
            <person name="Muzny D.M."/>
            <person name="Worley K.C."/>
            <person name="Gibbs R.A."/>
        </authorList>
    </citation>
    <scope>NUCLEOTIDE SEQUENCE</scope>
</reference>
<reference evidence="7" key="2">
    <citation type="submission" date="2021-01" db="UniProtKB">
        <authorList>
            <consortium name="EnsemblMetazoa"/>
        </authorList>
    </citation>
    <scope>IDENTIFICATION</scope>
</reference>
<proteinExistence type="predicted"/>
<feature type="transmembrane region" description="Helical" evidence="4">
    <location>
        <begin position="364"/>
        <end position="389"/>
    </location>
</feature>
<dbReference type="Gene3D" id="3.10.250.10">
    <property type="entry name" value="SRCR-like domain"/>
    <property type="match status" value="3"/>
</dbReference>
<keyword evidence="4" id="KW-0812">Transmembrane</keyword>
<evidence type="ECO:0000256" key="5">
    <source>
        <dbReference type="SAM" id="SignalP"/>
    </source>
</evidence>
<dbReference type="Pfam" id="PF00530">
    <property type="entry name" value="SRCR"/>
    <property type="match status" value="3"/>
</dbReference>
<dbReference type="PANTHER" id="PTHR48071">
    <property type="entry name" value="SRCR DOMAIN-CONTAINING PROTEIN"/>
    <property type="match status" value="1"/>
</dbReference>
<dbReference type="SMART" id="SM00202">
    <property type="entry name" value="SR"/>
    <property type="match status" value="3"/>
</dbReference>
<dbReference type="Proteomes" id="UP000007110">
    <property type="component" value="Unassembled WGS sequence"/>
</dbReference>
<dbReference type="InterPro" id="IPR001190">
    <property type="entry name" value="SRCR"/>
</dbReference>
<dbReference type="EnsemblMetazoa" id="XM_030991992">
    <property type="protein sequence ID" value="XP_030847852"/>
    <property type="gene ID" value="LOC105445573"/>
</dbReference>
<protein>
    <recommendedName>
        <fullName evidence="6">SRCR domain-containing protein</fullName>
    </recommendedName>
</protein>
<dbReference type="GO" id="GO:0016020">
    <property type="term" value="C:membrane"/>
    <property type="evidence" value="ECO:0007669"/>
    <property type="project" value="InterPro"/>
</dbReference>
<keyword evidence="2 3" id="KW-1015">Disulfide bond</keyword>
<dbReference type="PRINTS" id="PR00258">
    <property type="entry name" value="SPERACTRCPTR"/>
</dbReference>
<accession>A0A7M7PB79</accession>
<keyword evidence="1 5" id="KW-0732">Signal</keyword>
<dbReference type="GeneID" id="105445573"/>
<dbReference type="FunFam" id="3.10.250.10:FF:000001">
    <property type="entry name" value="Lysyl oxidase 4 isoform X1"/>
    <property type="match status" value="3"/>
</dbReference>
<dbReference type="PROSITE" id="PS50287">
    <property type="entry name" value="SRCR_2"/>
    <property type="match status" value="3"/>
</dbReference>
<keyword evidence="4" id="KW-0472">Membrane</keyword>
<dbReference type="SUPFAM" id="SSF56487">
    <property type="entry name" value="SRCR-like"/>
    <property type="match status" value="3"/>
</dbReference>
<evidence type="ECO:0000259" key="6">
    <source>
        <dbReference type="PROSITE" id="PS50287"/>
    </source>
</evidence>
<feature type="chain" id="PRO_5029574587" description="SRCR domain-containing protein" evidence="5">
    <location>
        <begin position="27"/>
        <end position="433"/>
    </location>
</feature>
<dbReference type="InParanoid" id="A0A7M7PB79"/>